<sequence length="243" mass="27257">MAAGTEEPPESVHHYDYAEEVPSDIQKYWHQRYQIFSKYDHGIWMTDDAWFGVTPEPVAHKIAEHVATAPAAKTVLVDAFAGAGGNTIAFALSGRWERIFAIEKDPEVLQCAKHNAEVYGVANKIWWVQGDCFDIIKKRLISVGKDAVIFASPPWGGPGYTSDEVFNLSTMQPYSLQDLYMPFSKITTEFALYLPRTSNLNQLAKYAPQDRQLQATHYCTKGASKALCVYFGDFRTTGDSEDL</sequence>
<dbReference type="Pfam" id="PF09445">
    <property type="entry name" value="Methyltransf_15"/>
    <property type="match status" value="1"/>
</dbReference>
<evidence type="ECO:0000256" key="1">
    <source>
        <dbReference type="ARBA" id="ARBA00018517"/>
    </source>
</evidence>
<dbReference type="PANTHER" id="PTHR14741">
    <property type="entry name" value="S-ADENOSYLMETHIONINE-DEPENDENT METHYLTRANSFERASE RELATED"/>
    <property type="match status" value="1"/>
</dbReference>
<keyword evidence="9" id="KW-1185">Reference proteome</keyword>
<comment type="caution">
    <text evidence="8">The sequence shown here is derived from an EMBL/GenBank/DDBJ whole genome shotgun (WGS) entry which is preliminary data.</text>
</comment>
<dbReference type="GO" id="GO:0005634">
    <property type="term" value="C:nucleus"/>
    <property type="evidence" value="ECO:0007669"/>
    <property type="project" value="TreeGrafter"/>
</dbReference>
<protein>
    <recommendedName>
        <fullName evidence="1">Trimethylguanosine synthase</fullName>
    </recommendedName>
    <alternativeName>
        <fullName evidence="7">Cap-specific guanine-N(2) methyltransferase</fullName>
    </alternativeName>
</protein>
<evidence type="ECO:0000313" key="8">
    <source>
        <dbReference type="EMBL" id="TKA75042.1"/>
    </source>
</evidence>
<evidence type="ECO:0000256" key="6">
    <source>
        <dbReference type="ARBA" id="ARBA00049075"/>
    </source>
</evidence>
<comment type="catalytic activity">
    <reaction evidence="4">
        <text>a 5'-end (N(7)-methyl 5'-triphosphoguanosine)-ribonucleoside in snoRNA + S-adenosyl-L-methionine = a 5'-end (N(2),N(7)-dimethyl 5'-triphosphoguanosine)-ribonucleoside in snoRNA + S-adenosyl-L-homocysteine + H(+)</text>
        <dbReference type="Rhea" id="RHEA:78475"/>
        <dbReference type="Rhea" id="RHEA-COMP:19086"/>
        <dbReference type="Rhea" id="RHEA-COMP:19088"/>
        <dbReference type="ChEBI" id="CHEBI:15378"/>
        <dbReference type="ChEBI" id="CHEBI:57856"/>
        <dbReference type="ChEBI" id="CHEBI:59789"/>
        <dbReference type="ChEBI" id="CHEBI:156461"/>
        <dbReference type="ChEBI" id="CHEBI:172880"/>
    </reaction>
    <physiologicalReaction direction="left-to-right" evidence="4">
        <dbReference type="Rhea" id="RHEA:78476"/>
    </physiologicalReaction>
</comment>
<name>A0A4U0XE20_9PEZI</name>
<dbReference type="EMBL" id="NAJN01000317">
    <property type="protein sequence ID" value="TKA75042.1"/>
    <property type="molecule type" value="Genomic_DNA"/>
</dbReference>
<comment type="catalytic activity">
    <reaction evidence="3">
        <text>a 5'-end (N(2),N(7)-dimethyl 5'-triphosphoguanosine)-ribonucleoside in snoRNA + S-adenosyl-L-methionine = a 5'-end (N(2),N(2),N(7)-trimethyl 5'-triphosphoguanosine)-ribonucleoside in snoRNA + S-adenosyl-L-homocysteine + H(+)</text>
        <dbReference type="Rhea" id="RHEA:78507"/>
        <dbReference type="Rhea" id="RHEA-COMP:19088"/>
        <dbReference type="Rhea" id="RHEA-COMP:19090"/>
        <dbReference type="ChEBI" id="CHEBI:15378"/>
        <dbReference type="ChEBI" id="CHEBI:57856"/>
        <dbReference type="ChEBI" id="CHEBI:59789"/>
        <dbReference type="ChEBI" id="CHEBI:167623"/>
        <dbReference type="ChEBI" id="CHEBI:172880"/>
    </reaction>
    <physiologicalReaction direction="left-to-right" evidence="3">
        <dbReference type="Rhea" id="RHEA:78508"/>
    </physiologicalReaction>
</comment>
<dbReference type="Proteomes" id="UP000308768">
    <property type="component" value="Unassembled WGS sequence"/>
</dbReference>
<dbReference type="InterPro" id="IPR029063">
    <property type="entry name" value="SAM-dependent_MTases_sf"/>
</dbReference>
<evidence type="ECO:0000256" key="4">
    <source>
        <dbReference type="ARBA" id="ARBA00048740"/>
    </source>
</evidence>
<evidence type="ECO:0000256" key="5">
    <source>
        <dbReference type="ARBA" id="ARBA00048763"/>
    </source>
</evidence>
<dbReference type="SUPFAM" id="SSF53335">
    <property type="entry name" value="S-adenosyl-L-methionine-dependent methyltransferases"/>
    <property type="match status" value="1"/>
</dbReference>
<evidence type="ECO:0000256" key="7">
    <source>
        <dbReference type="ARBA" id="ARBA00049790"/>
    </source>
</evidence>
<gene>
    <name evidence="8" type="ORF">B0A49_02189</name>
</gene>
<evidence type="ECO:0000313" key="9">
    <source>
        <dbReference type="Proteomes" id="UP000308768"/>
    </source>
</evidence>
<comment type="catalytic activity">
    <reaction evidence="5">
        <text>a 5'-end (N(2),N(7)-dimethyl 5'-triphosphoguanosine)-ribonucleoside in snRNA + S-adenosyl-L-methionine = a 5'-end (N(2),N(2),N(7)-trimethyl 5'-triphosphoguanosine)-ribonucleoside in snRNA + S-adenosyl-L-homocysteine + H(+)</text>
        <dbReference type="Rhea" id="RHEA:78479"/>
        <dbReference type="Rhea" id="RHEA-COMP:19087"/>
        <dbReference type="Rhea" id="RHEA-COMP:19089"/>
        <dbReference type="ChEBI" id="CHEBI:15378"/>
        <dbReference type="ChEBI" id="CHEBI:57856"/>
        <dbReference type="ChEBI" id="CHEBI:59789"/>
        <dbReference type="ChEBI" id="CHEBI:167623"/>
        <dbReference type="ChEBI" id="CHEBI:172880"/>
    </reaction>
    <physiologicalReaction direction="left-to-right" evidence="5">
        <dbReference type="Rhea" id="RHEA:78480"/>
    </physiologicalReaction>
</comment>
<dbReference type="InterPro" id="IPR019012">
    <property type="entry name" value="RNA_cap_Gua-N2-MeTrfase"/>
</dbReference>
<comment type="similarity">
    <text evidence="2">Belongs to the methyltransferase superfamily. Trimethylguanosine synthase family.</text>
</comment>
<organism evidence="8 9">
    <name type="scientific">Cryomyces minteri</name>
    <dbReference type="NCBI Taxonomy" id="331657"/>
    <lineage>
        <taxon>Eukaryota</taxon>
        <taxon>Fungi</taxon>
        <taxon>Dikarya</taxon>
        <taxon>Ascomycota</taxon>
        <taxon>Pezizomycotina</taxon>
        <taxon>Dothideomycetes</taxon>
        <taxon>Dothideomycetes incertae sedis</taxon>
        <taxon>Cryomyces</taxon>
    </lineage>
</organism>
<dbReference type="FunFam" id="3.40.50.150:FF:000270">
    <property type="entry name" value="RNA methylase family protein"/>
    <property type="match status" value="1"/>
</dbReference>
<evidence type="ECO:0000256" key="3">
    <source>
        <dbReference type="ARBA" id="ARBA00047418"/>
    </source>
</evidence>
<dbReference type="GO" id="GO:0071164">
    <property type="term" value="F:RNA cap trimethylguanosine synthase activity"/>
    <property type="evidence" value="ECO:0007669"/>
    <property type="project" value="TreeGrafter"/>
</dbReference>
<dbReference type="STRING" id="331657.A0A4U0XE20"/>
<dbReference type="AlphaFoldDB" id="A0A4U0XE20"/>
<dbReference type="OrthoDB" id="194443at2759"/>
<accession>A0A4U0XE20</accession>
<reference evidence="8 9" key="1">
    <citation type="submission" date="2017-03" db="EMBL/GenBank/DDBJ databases">
        <title>Genomes of endolithic fungi from Antarctica.</title>
        <authorList>
            <person name="Coleine C."/>
            <person name="Masonjones S."/>
            <person name="Stajich J.E."/>
        </authorList>
    </citation>
    <scope>NUCLEOTIDE SEQUENCE [LARGE SCALE GENOMIC DNA]</scope>
    <source>
        <strain evidence="8 9">CCFEE 5187</strain>
    </source>
</reference>
<dbReference type="PANTHER" id="PTHR14741:SF32">
    <property type="entry name" value="TRIMETHYLGUANOSINE SYNTHASE"/>
    <property type="match status" value="1"/>
</dbReference>
<proteinExistence type="inferred from homology"/>
<dbReference type="CDD" id="cd02440">
    <property type="entry name" value="AdoMet_MTases"/>
    <property type="match status" value="1"/>
</dbReference>
<comment type="catalytic activity">
    <reaction evidence="6">
        <text>a 5'-end (N(7)-methyl 5'-triphosphoguanosine)-ribonucleoside in snRNA + S-adenosyl-L-methionine = a 5'-end (N(2),N(7)-dimethyl 5'-triphosphoguanosine)-ribonucleoside in snRNA + S-adenosyl-L-homocysteine + H(+)</text>
        <dbReference type="Rhea" id="RHEA:78471"/>
        <dbReference type="Rhea" id="RHEA-COMP:19085"/>
        <dbReference type="Rhea" id="RHEA-COMP:19087"/>
        <dbReference type="ChEBI" id="CHEBI:15378"/>
        <dbReference type="ChEBI" id="CHEBI:57856"/>
        <dbReference type="ChEBI" id="CHEBI:59789"/>
        <dbReference type="ChEBI" id="CHEBI:156461"/>
        <dbReference type="ChEBI" id="CHEBI:172880"/>
    </reaction>
    <physiologicalReaction direction="left-to-right" evidence="6">
        <dbReference type="Rhea" id="RHEA:78472"/>
    </physiologicalReaction>
</comment>
<dbReference type="Gene3D" id="3.40.50.150">
    <property type="entry name" value="Vaccinia Virus protein VP39"/>
    <property type="match status" value="1"/>
</dbReference>
<evidence type="ECO:0000256" key="2">
    <source>
        <dbReference type="ARBA" id="ARBA00025783"/>
    </source>
</evidence>